<keyword evidence="1" id="KW-1133">Transmembrane helix</keyword>
<dbReference type="AlphaFoldDB" id="A0A6P8T7F5"/>
<name>A0A6P8T7F5_GYMAC</name>
<keyword evidence="3" id="KW-1185">Reference proteome</keyword>
<dbReference type="SUPFAM" id="SSF52980">
    <property type="entry name" value="Restriction endonuclease-like"/>
    <property type="match status" value="1"/>
</dbReference>
<proteinExistence type="predicted"/>
<dbReference type="CDD" id="cd22343">
    <property type="entry name" value="PDDEXK_lambda_exonuclease-like"/>
    <property type="match status" value="1"/>
</dbReference>
<dbReference type="PANTHER" id="PTHR47526:SF3">
    <property type="entry name" value="PHD-TYPE DOMAIN-CONTAINING PROTEIN"/>
    <property type="match status" value="1"/>
</dbReference>
<evidence type="ECO:0000256" key="1">
    <source>
        <dbReference type="SAM" id="Phobius"/>
    </source>
</evidence>
<accession>A0A6P8T7F5</accession>
<reference evidence="4" key="1">
    <citation type="submission" date="2025-08" db="UniProtKB">
        <authorList>
            <consortium name="RefSeq"/>
        </authorList>
    </citation>
    <scope>IDENTIFICATION</scope>
</reference>
<dbReference type="Proteomes" id="UP000515161">
    <property type="component" value="Unplaced"/>
</dbReference>
<dbReference type="InterPro" id="IPR011335">
    <property type="entry name" value="Restrct_endonuc-II-like"/>
</dbReference>
<organism evidence="3 4">
    <name type="scientific">Gymnodraco acuticeps</name>
    <name type="common">Antarctic dragonfish</name>
    <dbReference type="NCBI Taxonomy" id="8218"/>
    <lineage>
        <taxon>Eukaryota</taxon>
        <taxon>Metazoa</taxon>
        <taxon>Chordata</taxon>
        <taxon>Craniata</taxon>
        <taxon>Vertebrata</taxon>
        <taxon>Euteleostomi</taxon>
        <taxon>Actinopterygii</taxon>
        <taxon>Neopterygii</taxon>
        <taxon>Teleostei</taxon>
        <taxon>Neoteleostei</taxon>
        <taxon>Acanthomorphata</taxon>
        <taxon>Eupercaria</taxon>
        <taxon>Perciformes</taxon>
        <taxon>Notothenioidei</taxon>
        <taxon>Bathydraconidae</taxon>
        <taxon>Gymnodraco</taxon>
    </lineage>
</organism>
<evidence type="ECO:0000259" key="2">
    <source>
        <dbReference type="Pfam" id="PF09588"/>
    </source>
</evidence>
<dbReference type="Gene3D" id="3.90.320.10">
    <property type="match status" value="1"/>
</dbReference>
<dbReference type="RefSeq" id="XP_034059694.1">
    <property type="nucleotide sequence ID" value="XM_034203803.1"/>
</dbReference>
<dbReference type="InParanoid" id="A0A6P8T7F5"/>
<dbReference type="PANTHER" id="PTHR47526">
    <property type="entry name" value="ATP-DEPENDENT DNA HELICASE"/>
    <property type="match status" value="1"/>
</dbReference>
<evidence type="ECO:0000313" key="4">
    <source>
        <dbReference type="RefSeq" id="XP_034059694.1"/>
    </source>
</evidence>
<dbReference type="GeneID" id="117538221"/>
<dbReference type="GO" id="GO:0006281">
    <property type="term" value="P:DNA repair"/>
    <property type="evidence" value="ECO:0007669"/>
    <property type="project" value="UniProtKB-ARBA"/>
</dbReference>
<evidence type="ECO:0000313" key="3">
    <source>
        <dbReference type="Proteomes" id="UP000515161"/>
    </source>
</evidence>
<sequence length="461" mass="52626">MFYSRLRESCSHFGALLFKLEASVRLGYTSVAPTSIACAWNKVCTKKVEADMVINIDFYGDKAKKRDTGTNCRVIQMSNEENKQQFLEMLSASGELPVGLSTFKVFADPFKPKPWYQHLSEFSDDQVQAIEEDTKDQAECSSWHQQRVGRVTGTSAHRVIHTSLEKPSKSLLRDIVQKESRKNLLKTPGIIWGREHEKDEIETYKYALGLTTAYTAPTLINISSDIYKPHTSISIQRAGFRVCREKPYIVVSCDAYVHCVCCGKGVVEVKCPLKWNSDLSVDHWSADKRGHLDTLLSLRTNHSYYTQVQMQMFVCKTTYADFITWTPKQTVIFRVQQDEDFQCQAVDTISRLWARHIYPQLAGTTIPDTELELQESTDSAVSDTEQELQGLYEANRERPIQDVESSLQHTDHPFCSPISCFKIYKYKTSHFTIVLSNCLLSTLFALLYNLLQSVSAVFYIT</sequence>
<dbReference type="OrthoDB" id="6155932at2759"/>
<dbReference type="InterPro" id="IPR011604">
    <property type="entry name" value="PDDEXK-like_dom_sf"/>
</dbReference>
<feature type="domain" description="YqaJ viral recombinase" evidence="2">
    <location>
        <begin position="143"/>
        <end position="317"/>
    </location>
</feature>
<dbReference type="KEGG" id="gacu:117538221"/>
<dbReference type="InterPro" id="IPR019080">
    <property type="entry name" value="YqaJ_viral_recombinase"/>
</dbReference>
<dbReference type="Pfam" id="PF09588">
    <property type="entry name" value="YqaJ"/>
    <property type="match status" value="1"/>
</dbReference>
<protein>
    <submittedName>
        <fullName evidence="4">Uncharacterized protein LOC117538221 isoform X1</fullName>
    </submittedName>
</protein>
<keyword evidence="1" id="KW-0812">Transmembrane</keyword>
<keyword evidence="1" id="KW-0472">Membrane</keyword>
<gene>
    <name evidence="4" type="primary">LOC117538221</name>
</gene>
<feature type="transmembrane region" description="Helical" evidence="1">
    <location>
        <begin position="431"/>
        <end position="451"/>
    </location>
</feature>